<evidence type="ECO:0000259" key="8">
    <source>
        <dbReference type="Pfam" id="PF06814"/>
    </source>
</evidence>
<dbReference type="AlphaFoldDB" id="A0A3M7RDN9"/>
<dbReference type="STRING" id="10195.A0A3M7RDN9"/>
<protein>
    <recommendedName>
        <fullName evidence="8">GOST seven transmembrane domain-containing protein</fullName>
    </recommendedName>
</protein>
<dbReference type="PANTHER" id="PTHR21229:SF2">
    <property type="entry name" value="RE59932P"/>
    <property type="match status" value="1"/>
</dbReference>
<feature type="transmembrane region" description="Helical" evidence="6">
    <location>
        <begin position="414"/>
        <end position="432"/>
    </location>
</feature>
<feature type="transmembrane region" description="Helical" evidence="6">
    <location>
        <begin position="444"/>
        <end position="466"/>
    </location>
</feature>
<keyword evidence="4 6" id="KW-1133">Transmembrane helix</keyword>
<evidence type="ECO:0000256" key="1">
    <source>
        <dbReference type="ARBA" id="ARBA00004141"/>
    </source>
</evidence>
<evidence type="ECO:0000256" key="7">
    <source>
        <dbReference type="SAM" id="SignalP"/>
    </source>
</evidence>
<evidence type="ECO:0000256" key="6">
    <source>
        <dbReference type="SAM" id="Phobius"/>
    </source>
</evidence>
<feature type="signal peptide" evidence="7">
    <location>
        <begin position="1"/>
        <end position="16"/>
    </location>
</feature>
<accession>A0A3M7RDN9</accession>
<evidence type="ECO:0000256" key="2">
    <source>
        <dbReference type="ARBA" id="ARBA00022692"/>
    </source>
</evidence>
<dbReference type="EMBL" id="REGN01003633">
    <property type="protein sequence ID" value="RNA21640.1"/>
    <property type="molecule type" value="Genomic_DNA"/>
</dbReference>
<evidence type="ECO:0000313" key="10">
    <source>
        <dbReference type="Proteomes" id="UP000276133"/>
    </source>
</evidence>
<sequence>MLKFILFSISIILVQARIHELTLENDVRKQVTISTFGFLRDGQFQADLKKLTINPSLKIDDVRHSYAFIFEKNKNRGFSSFTASNSKSEDFCSLLEKHKIKKKTNLVDKLNDKEDFDQNAFYNEIIKISNDHLYSFVLFHLDLILKQVNIIRVGHDLGKIEVKRNVPSNSMDRTTSMINIQNFTSNEEDEEINAEENDEFLINKIRLNEKNHSWSFKFEIDIKTLDEEGLYLFSFYNCFQPNLFGEYPESVRNKTKKISSDFLDASMTEFTNQYNKIDDEEHYGFNMDLILKERNQESFLSAGELPVPTLYLTWSIIYFLAALSWMYILRSSKGDVFKIHYLMLALVFVKSLTLTFHAINMHYIAMNGAHEAIWAILYYITYVLRGMLLIISILLVGTGWTFIKYVLSENERRVFMIVVPLQILAIVAYIFLEEREEGEAVYVTWRQLFFLLDLVCCAAILFPIVWSIKHLEAATQTDGKMAINLKKLKIFKHFYIMVICYIYFTRIIGFLLKQVIPFRYEWFDELSTEVVTFTFFVMTAIKFQPVSNNPYLQLNQDDFDNENGNNVELKNNSQSQRLLADFDDDFNTDTIFDVTEQKSDVVITGTNGANSNLLSRKQQNQ</sequence>
<keyword evidence="3 7" id="KW-0732">Signal</keyword>
<feature type="transmembrane region" description="Helical" evidence="6">
    <location>
        <begin position="494"/>
        <end position="512"/>
    </location>
</feature>
<proteinExistence type="predicted"/>
<comment type="caution">
    <text evidence="9">The sequence shown here is derived from an EMBL/GenBank/DDBJ whole genome shotgun (WGS) entry which is preliminary data.</text>
</comment>
<dbReference type="PANTHER" id="PTHR21229">
    <property type="entry name" value="LUNG SEVEN TRANSMEMBRANE RECEPTOR"/>
    <property type="match status" value="1"/>
</dbReference>
<feature type="chain" id="PRO_5017927817" description="GOST seven transmembrane domain-containing protein" evidence="7">
    <location>
        <begin position="17"/>
        <end position="621"/>
    </location>
</feature>
<evidence type="ECO:0000313" key="9">
    <source>
        <dbReference type="EMBL" id="RNA21640.1"/>
    </source>
</evidence>
<keyword evidence="5 6" id="KW-0472">Membrane</keyword>
<keyword evidence="2 6" id="KW-0812">Transmembrane</keyword>
<dbReference type="Pfam" id="PF06814">
    <property type="entry name" value="GOST_TM"/>
    <property type="match status" value="1"/>
</dbReference>
<organism evidence="9 10">
    <name type="scientific">Brachionus plicatilis</name>
    <name type="common">Marine rotifer</name>
    <name type="synonym">Brachionus muelleri</name>
    <dbReference type="NCBI Taxonomy" id="10195"/>
    <lineage>
        <taxon>Eukaryota</taxon>
        <taxon>Metazoa</taxon>
        <taxon>Spiralia</taxon>
        <taxon>Gnathifera</taxon>
        <taxon>Rotifera</taxon>
        <taxon>Eurotatoria</taxon>
        <taxon>Monogononta</taxon>
        <taxon>Pseudotrocha</taxon>
        <taxon>Ploima</taxon>
        <taxon>Brachionidae</taxon>
        <taxon>Brachionus</taxon>
    </lineage>
</organism>
<dbReference type="InterPro" id="IPR053937">
    <property type="entry name" value="GOST_TM"/>
</dbReference>
<reference evidence="9 10" key="1">
    <citation type="journal article" date="2018" name="Sci. Rep.">
        <title>Genomic signatures of local adaptation to the degree of environmental predictability in rotifers.</title>
        <authorList>
            <person name="Franch-Gras L."/>
            <person name="Hahn C."/>
            <person name="Garcia-Roger E.M."/>
            <person name="Carmona M.J."/>
            <person name="Serra M."/>
            <person name="Gomez A."/>
        </authorList>
    </citation>
    <scope>NUCLEOTIDE SEQUENCE [LARGE SCALE GENOMIC DNA]</scope>
    <source>
        <strain evidence="9">HYR1</strain>
    </source>
</reference>
<dbReference type="InterPro" id="IPR009637">
    <property type="entry name" value="GPR107/GPR108-like"/>
</dbReference>
<feature type="transmembrane region" description="Helical" evidence="6">
    <location>
        <begin position="341"/>
        <end position="364"/>
    </location>
</feature>
<feature type="transmembrane region" description="Helical" evidence="6">
    <location>
        <begin position="376"/>
        <end position="402"/>
    </location>
</feature>
<feature type="transmembrane region" description="Helical" evidence="6">
    <location>
        <begin position="311"/>
        <end position="329"/>
    </location>
</feature>
<dbReference type="Proteomes" id="UP000276133">
    <property type="component" value="Unassembled WGS sequence"/>
</dbReference>
<comment type="subcellular location">
    <subcellularLocation>
        <location evidence="1">Membrane</location>
        <topology evidence="1">Multi-pass membrane protein</topology>
    </subcellularLocation>
</comment>
<gene>
    <name evidence="9" type="ORF">BpHYR1_040810</name>
</gene>
<keyword evidence="10" id="KW-1185">Reference proteome</keyword>
<feature type="domain" description="GOST seven transmembrane" evidence="8">
    <location>
        <begin position="306"/>
        <end position="550"/>
    </location>
</feature>
<evidence type="ECO:0000256" key="4">
    <source>
        <dbReference type="ARBA" id="ARBA00022989"/>
    </source>
</evidence>
<evidence type="ECO:0000256" key="3">
    <source>
        <dbReference type="ARBA" id="ARBA00022729"/>
    </source>
</evidence>
<name>A0A3M7RDN9_BRAPC</name>
<evidence type="ECO:0000256" key="5">
    <source>
        <dbReference type="ARBA" id="ARBA00023136"/>
    </source>
</evidence>
<dbReference type="OrthoDB" id="29657at2759"/>
<dbReference type="GO" id="GO:0016020">
    <property type="term" value="C:membrane"/>
    <property type="evidence" value="ECO:0007669"/>
    <property type="project" value="UniProtKB-SubCell"/>
</dbReference>
<dbReference type="GO" id="GO:0005794">
    <property type="term" value="C:Golgi apparatus"/>
    <property type="evidence" value="ECO:0007669"/>
    <property type="project" value="TreeGrafter"/>
</dbReference>